<dbReference type="AlphaFoldDB" id="A0C1F9"/>
<dbReference type="OMA" id="CYMENGE"/>
<dbReference type="GO" id="GO:0031145">
    <property type="term" value="P:anaphase-promoting complex-dependent catabolic process"/>
    <property type="evidence" value="ECO:0000318"/>
    <property type="project" value="GO_Central"/>
</dbReference>
<dbReference type="KEGG" id="ptm:GSPATT00034102001"/>
<accession>A0C1F9</accession>
<dbReference type="GeneID" id="5017808"/>
<dbReference type="PANTHER" id="PTHR12558:SF13">
    <property type="entry name" value="CELL DIVISION CYCLE PROTEIN 27 HOMOLOG"/>
    <property type="match status" value="1"/>
</dbReference>
<dbReference type="InParanoid" id="A0C1F9"/>
<gene>
    <name evidence="4" type="ORF">GSPATT00034102001</name>
</gene>
<dbReference type="PANTHER" id="PTHR12558">
    <property type="entry name" value="CELL DIVISION CYCLE 16,23,27"/>
    <property type="match status" value="1"/>
</dbReference>
<feature type="repeat" description="TPR" evidence="3">
    <location>
        <begin position="70"/>
        <end position="103"/>
    </location>
</feature>
<dbReference type="SUPFAM" id="SSF48452">
    <property type="entry name" value="TPR-like"/>
    <property type="match status" value="1"/>
</dbReference>
<dbReference type="EMBL" id="CT868032">
    <property type="protein sequence ID" value="CAK64626.1"/>
    <property type="molecule type" value="Genomic_DNA"/>
</dbReference>
<evidence type="ECO:0000256" key="3">
    <source>
        <dbReference type="PROSITE-ProRule" id="PRU00339"/>
    </source>
</evidence>
<evidence type="ECO:0000256" key="1">
    <source>
        <dbReference type="ARBA" id="ARBA00022803"/>
    </source>
</evidence>
<name>A0C1F9_PARTE</name>
<dbReference type="GO" id="GO:0005680">
    <property type="term" value="C:anaphase-promoting complex"/>
    <property type="evidence" value="ECO:0000318"/>
    <property type="project" value="GO_Central"/>
</dbReference>
<comment type="similarity">
    <text evidence="2">Belongs to the APC3/CDC27 family.</text>
</comment>
<dbReference type="GO" id="GO:0007091">
    <property type="term" value="P:metaphase/anaphase transition of mitotic cell cycle"/>
    <property type="evidence" value="ECO:0000318"/>
    <property type="project" value="GO_Central"/>
</dbReference>
<feature type="repeat" description="TPR" evidence="3">
    <location>
        <begin position="146"/>
        <end position="179"/>
    </location>
</feature>
<dbReference type="GO" id="GO:0051301">
    <property type="term" value="P:cell division"/>
    <property type="evidence" value="ECO:0000318"/>
    <property type="project" value="GO_Central"/>
</dbReference>
<proteinExistence type="inferred from homology"/>
<keyword evidence="5" id="KW-1185">Reference proteome</keyword>
<organism evidence="4 5">
    <name type="scientific">Paramecium tetraurelia</name>
    <dbReference type="NCBI Taxonomy" id="5888"/>
    <lineage>
        <taxon>Eukaryota</taxon>
        <taxon>Sar</taxon>
        <taxon>Alveolata</taxon>
        <taxon>Ciliophora</taxon>
        <taxon>Intramacronucleata</taxon>
        <taxon>Oligohymenophorea</taxon>
        <taxon>Peniculida</taxon>
        <taxon>Parameciidae</taxon>
        <taxon>Paramecium</taxon>
    </lineage>
</organism>
<evidence type="ECO:0000313" key="5">
    <source>
        <dbReference type="Proteomes" id="UP000000600"/>
    </source>
</evidence>
<dbReference type="Proteomes" id="UP000000600">
    <property type="component" value="Unassembled WGS sequence"/>
</dbReference>
<keyword evidence="1 3" id="KW-0802">TPR repeat</keyword>
<dbReference type="STRING" id="5888.A0C1F9"/>
<dbReference type="Gene3D" id="1.25.40.10">
    <property type="entry name" value="Tetratricopeptide repeat domain"/>
    <property type="match status" value="2"/>
</dbReference>
<dbReference type="Pfam" id="PF13181">
    <property type="entry name" value="TPR_8"/>
    <property type="match status" value="1"/>
</dbReference>
<dbReference type="PROSITE" id="PS50005">
    <property type="entry name" value="TPR"/>
    <property type="match status" value="4"/>
</dbReference>
<dbReference type="InterPro" id="IPR011990">
    <property type="entry name" value="TPR-like_helical_dom_sf"/>
</dbReference>
<dbReference type="InterPro" id="IPR019734">
    <property type="entry name" value="TPR_rpt"/>
</dbReference>
<feature type="repeat" description="TPR" evidence="3">
    <location>
        <begin position="180"/>
        <end position="213"/>
    </location>
</feature>
<evidence type="ECO:0000256" key="2">
    <source>
        <dbReference type="ARBA" id="ARBA00038210"/>
    </source>
</evidence>
<reference evidence="4 5" key="1">
    <citation type="journal article" date="2006" name="Nature">
        <title>Global trends of whole-genome duplications revealed by the ciliate Paramecium tetraurelia.</title>
        <authorList>
            <consortium name="Genoscope"/>
            <person name="Aury J.-M."/>
            <person name="Jaillon O."/>
            <person name="Duret L."/>
            <person name="Noel B."/>
            <person name="Jubin C."/>
            <person name="Porcel B.M."/>
            <person name="Segurens B."/>
            <person name="Daubin V."/>
            <person name="Anthouard V."/>
            <person name="Aiach N."/>
            <person name="Arnaiz O."/>
            <person name="Billaut A."/>
            <person name="Beisson J."/>
            <person name="Blanc I."/>
            <person name="Bouhouche K."/>
            <person name="Camara F."/>
            <person name="Duharcourt S."/>
            <person name="Guigo R."/>
            <person name="Gogendeau D."/>
            <person name="Katinka M."/>
            <person name="Keller A.-M."/>
            <person name="Kissmehl R."/>
            <person name="Klotz C."/>
            <person name="Koll F."/>
            <person name="Le Moue A."/>
            <person name="Lepere C."/>
            <person name="Malinsky S."/>
            <person name="Nowacki M."/>
            <person name="Nowak J.K."/>
            <person name="Plattner H."/>
            <person name="Poulain J."/>
            <person name="Ruiz F."/>
            <person name="Serrano V."/>
            <person name="Zagulski M."/>
            <person name="Dessen P."/>
            <person name="Betermier M."/>
            <person name="Weissenbach J."/>
            <person name="Scarpelli C."/>
            <person name="Schachter V."/>
            <person name="Sperling L."/>
            <person name="Meyer E."/>
            <person name="Cohen J."/>
            <person name="Wincker P."/>
        </authorList>
    </citation>
    <scope>NUCLEOTIDE SEQUENCE [LARGE SCALE GENOMIC DNA]</scope>
    <source>
        <strain evidence="4 5">Stock d4-2</strain>
    </source>
</reference>
<feature type="repeat" description="TPR" evidence="3">
    <location>
        <begin position="36"/>
        <end position="69"/>
    </location>
</feature>
<dbReference type="OrthoDB" id="1658288at2759"/>
<dbReference type="SMART" id="SM00028">
    <property type="entry name" value="TPR"/>
    <property type="match status" value="6"/>
</dbReference>
<dbReference type="RefSeq" id="XP_001432023.1">
    <property type="nucleotide sequence ID" value="XM_001431986.1"/>
</dbReference>
<sequence length="472" mass="54833">MNTQENILQGMNLFKKQSHKLKSREKVLSKCDQNDSEVLYHIGDIYLIFKYPNEALQCFENSLIKNPLSAVTIKDMGRAFMLKKEYTKAVNCFLKAYKIDQQQLDIFKLITMCYMENGEYDKAFVYANQQLSRFPKDPDSYCLRGAYANIFIGKYYLNTCKYEQSIDSLNICLKLRPNNAYALGTKGQAFMMLGKMHEGHQCLNEAIQINPNIAELHVDIGLLFEGMSNIYLAILSYDQALQIQHDNPISIQRLYNLKLHQYQKLDNNKSPKTKLTSNYNETITKIPQSQQYYIALFYTISNFLQGYLNVSDMTKLNYQKQIGYIKNLIDISHQLGVQCSPISSFFRGIECYLGKTNTEIQQYISEWISQKYLKTFNLKDLNVILSNIVGEVVIHKHSQCLFNQENNNLKVDHLLSIIQNSENQLFNNYQAIQGLHDGVNMIQRMLIFCTSFLKTWDADFKSILINILCYDE</sequence>
<dbReference type="eggNOG" id="KOG4626">
    <property type="taxonomic scope" value="Eukaryota"/>
</dbReference>
<dbReference type="GO" id="GO:0005737">
    <property type="term" value="C:cytoplasm"/>
    <property type="evidence" value="ECO:0000318"/>
    <property type="project" value="GO_Central"/>
</dbReference>
<dbReference type="GO" id="GO:0016567">
    <property type="term" value="P:protein ubiquitination"/>
    <property type="evidence" value="ECO:0000318"/>
    <property type="project" value="GO_Central"/>
</dbReference>
<protein>
    <submittedName>
        <fullName evidence="4">Uncharacterized protein</fullName>
    </submittedName>
</protein>
<dbReference type="HOGENOM" id="CLU_579341_0_0_1"/>
<evidence type="ECO:0000313" key="4">
    <source>
        <dbReference type="EMBL" id="CAK64626.1"/>
    </source>
</evidence>